<protein>
    <recommendedName>
        <fullName evidence="5">DUF2000 domain-containing protein</fullName>
    </recommendedName>
</protein>
<dbReference type="OrthoDB" id="2334855at2"/>
<name>X0P9S1_9LACO</name>
<dbReference type="SUPFAM" id="SSF102462">
    <property type="entry name" value="Peptidyl-tRNA hydrolase II"/>
    <property type="match status" value="1"/>
</dbReference>
<dbReference type="EMBL" id="AZFY01000121">
    <property type="protein sequence ID" value="KRM04267.1"/>
    <property type="molecule type" value="Genomic_DNA"/>
</dbReference>
<dbReference type="PATRIC" id="fig|1423743.5.peg.903"/>
<reference evidence="1" key="1">
    <citation type="journal article" date="2014" name="Genome Announc.">
        <title>Draft Genome Sequences of Two Lactobacillus Strains, L. farraginis JCM 14108T and L. composti JCM 14202T, Isolated from Compost of Distilled Shochu Residue.</title>
        <authorList>
            <person name="Yuki M."/>
            <person name="Oshima K."/>
            <person name="Suda W."/>
            <person name="Kitahara M."/>
            <person name="Kitamura K."/>
            <person name="Iida T."/>
            <person name="Hattori M."/>
            <person name="Ohkuma M."/>
        </authorList>
    </citation>
    <scope>NUCLEOTIDE SEQUENCE [LARGE SCALE GENOMIC DNA]</scope>
    <source>
        <strain evidence="1">JCM 14108</strain>
    </source>
</reference>
<comment type="caution">
    <text evidence="1">The sequence shown here is derived from an EMBL/GenBank/DDBJ whole genome shotgun (WGS) entry which is preliminary data.</text>
</comment>
<dbReference type="Proteomes" id="UP000019488">
    <property type="component" value="Unassembled WGS sequence"/>
</dbReference>
<dbReference type="AlphaFoldDB" id="X0P9S1"/>
<evidence type="ECO:0000313" key="3">
    <source>
        <dbReference type="Proteomes" id="UP000019488"/>
    </source>
</evidence>
<evidence type="ECO:0000313" key="2">
    <source>
        <dbReference type="EMBL" id="KRM04267.1"/>
    </source>
</evidence>
<evidence type="ECO:0000313" key="1">
    <source>
        <dbReference type="EMBL" id="GAF35939.1"/>
    </source>
</evidence>
<dbReference type="eggNOG" id="ENOG5031MNI">
    <property type="taxonomic scope" value="Bacteria"/>
</dbReference>
<dbReference type="InterPro" id="IPR018988">
    <property type="entry name" value="DUF2000"/>
</dbReference>
<dbReference type="EMBL" id="BAKI01000006">
    <property type="protein sequence ID" value="GAF35939.1"/>
    <property type="molecule type" value="Genomic_DNA"/>
</dbReference>
<keyword evidence="4" id="KW-1185">Reference proteome</keyword>
<gene>
    <name evidence="2" type="ORF">FD41_GL000875</name>
    <name evidence="1" type="ORF">JCM14108_873</name>
</gene>
<organism evidence="1 3">
    <name type="scientific">Lentilactobacillus farraginis DSM 18382 = JCM 14108</name>
    <dbReference type="NCBI Taxonomy" id="1423743"/>
    <lineage>
        <taxon>Bacteria</taxon>
        <taxon>Bacillati</taxon>
        <taxon>Bacillota</taxon>
        <taxon>Bacilli</taxon>
        <taxon>Lactobacillales</taxon>
        <taxon>Lactobacillaceae</taxon>
        <taxon>Lentilactobacillus</taxon>
    </lineage>
</organism>
<proteinExistence type="predicted"/>
<sequence>MRRNVIVLEKHLHPGEVGNVSAILMGQMVKKEAALFSDDTILDLNGVQHAGIKNSTIILKAGAGQILNLADSVKANPDLISVVFSATGQSLNNQFSDYQAKIKSSSTEVTRPVGIMLSGEDSIIRSITKKFSVLQ</sequence>
<evidence type="ECO:0008006" key="5">
    <source>
        <dbReference type="Google" id="ProtNLM"/>
    </source>
</evidence>
<dbReference type="Pfam" id="PF09391">
    <property type="entry name" value="DUF2000"/>
    <property type="match status" value="1"/>
</dbReference>
<dbReference type="InterPro" id="IPR023476">
    <property type="entry name" value="Pep_tRNA_hydro_II_dom_sf"/>
</dbReference>
<evidence type="ECO:0000313" key="4">
    <source>
        <dbReference type="Proteomes" id="UP000051966"/>
    </source>
</evidence>
<dbReference type="Proteomes" id="UP000051966">
    <property type="component" value="Unassembled WGS sequence"/>
</dbReference>
<reference evidence="2 4" key="2">
    <citation type="journal article" date="2015" name="Genome Announc.">
        <title>Expanding the biotechnology potential of lactobacilli through comparative genomics of 213 strains and associated genera.</title>
        <authorList>
            <person name="Sun Z."/>
            <person name="Harris H.M."/>
            <person name="McCann A."/>
            <person name="Guo C."/>
            <person name="Argimon S."/>
            <person name="Zhang W."/>
            <person name="Yang X."/>
            <person name="Jeffery I.B."/>
            <person name="Cooney J.C."/>
            <person name="Kagawa T.F."/>
            <person name="Liu W."/>
            <person name="Song Y."/>
            <person name="Salvetti E."/>
            <person name="Wrobel A."/>
            <person name="Rasinkangas P."/>
            <person name="Parkhill J."/>
            <person name="Rea M.C."/>
            <person name="O'Sullivan O."/>
            <person name="Ritari J."/>
            <person name="Douillard F.P."/>
            <person name="Paul Ross R."/>
            <person name="Yang R."/>
            <person name="Briner A.E."/>
            <person name="Felis G.E."/>
            <person name="de Vos W.M."/>
            <person name="Barrangou R."/>
            <person name="Klaenhammer T.R."/>
            <person name="Caufield P.W."/>
            <person name="Cui Y."/>
            <person name="Zhang H."/>
            <person name="O'Toole P.W."/>
        </authorList>
    </citation>
    <scope>NUCLEOTIDE SEQUENCE [LARGE SCALE GENOMIC DNA]</scope>
    <source>
        <strain evidence="2 4">DSM 18382</strain>
    </source>
</reference>
<accession>X0P9S1</accession>
<dbReference type="Gene3D" id="3.40.1490.10">
    <property type="entry name" value="Bit1"/>
    <property type="match status" value="1"/>
</dbReference>
<dbReference type="RefSeq" id="WP_035178479.1">
    <property type="nucleotide sequence ID" value="NZ_AZFY01000121.1"/>
</dbReference>